<proteinExistence type="predicted"/>
<dbReference type="InParanoid" id="A0A5Q0BCY7"/>
<evidence type="ECO:0008006" key="3">
    <source>
        <dbReference type="Google" id="ProtNLM"/>
    </source>
</evidence>
<name>A0A5Q0BCY7_9GAMM</name>
<dbReference type="KEGG" id="mmob:F6R98_03065"/>
<dbReference type="AlphaFoldDB" id="A0A5Q0BCY7"/>
<accession>A0A5Q0BCY7</accession>
<keyword evidence="2" id="KW-1185">Reference proteome</keyword>
<protein>
    <recommendedName>
        <fullName evidence="3">Cytochrome C</fullName>
    </recommendedName>
</protein>
<dbReference type="Proteomes" id="UP000325755">
    <property type="component" value="Chromosome"/>
</dbReference>
<gene>
    <name evidence="1" type="ORF">F6R98_03065</name>
</gene>
<dbReference type="RefSeq" id="WP_153247719.1">
    <property type="nucleotide sequence ID" value="NZ_CP044205.1"/>
</dbReference>
<sequence>MINFVFIKPRSGGVIGLLVVVSLLALFTPQGAWATTAFARQTGEPCAACHMQGYGPWLTQYGQKFKLDGYVAGHASKLPDALNPFALELVGSVTNTQQNVPGAAYYSNNKGESSANNNVVNDWDALYYTGRVWDKVGAYLQLNFSPQVGRSISLAMADIRYADHLTFDGNNVTYGITANNSPTMSDFWMTSYAWMYPYTTSSATVKSAAQPWLMALMGGANTAGSTAYAMINNHIYLEAGGYTSQSQQMAQGLGVWNGGSQGQGPQSGLINGGAPYWRVFLQHSTGPHTMMIGTYGLQANVSPLYNQLNGTNSYVEYNVDANYSFMLDDDNMFMAMFKYTRDNMSMSASQAAGYSSNSSNHLNSTMLMGMWTYKQTYNLTFGWNYMSGSADMMLYNGNGGGVNPITGTANGSPNTNSFLVELDYIPFGKGTFVSDPYVNLRLSLQYWAYTQFNGSSNNYDGNGRSAEANNTLYFVGNLMF</sequence>
<evidence type="ECO:0000313" key="2">
    <source>
        <dbReference type="Proteomes" id="UP000325755"/>
    </source>
</evidence>
<reference evidence="1 2" key="1">
    <citation type="submission" date="2019-09" db="EMBL/GenBank/DDBJ databases">
        <title>Ecophysiology of the spiral-shaped methanotroph Methylospira mobilis as revealed by the complete genome sequence.</title>
        <authorList>
            <person name="Oshkin I.Y."/>
            <person name="Dedysh S.N."/>
            <person name="Miroshnikov K."/>
            <person name="Danilova O.V."/>
            <person name="Hakobyan A."/>
            <person name="Liesack W."/>
        </authorList>
    </citation>
    <scope>NUCLEOTIDE SEQUENCE [LARGE SCALE GENOMIC DNA]</scope>
    <source>
        <strain evidence="1 2">Shm1</strain>
    </source>
</reference>
<dbReference type="OrthoDB" id="5391020at2"/>
<organism evidence="1 2">
    <name type="scientific">Candidatus Methylospira mobilis</name>
    <dbReference type="NCBI Taxonomy" id="1808979"/>
    <lineage>
        <taxon>Bacteria</taxon>
        <taxon>Pseudomonadati</taxon>
        <taxon>Pseudomonadota</taxon>
        <taxon>Gammaproteobacteria</taxon>
        <taxon>Methylococcales</taxon>
        <taxon>Methylococcaceae</taxon>
        <taxon>Candidatus Methylospira</taxon>
    </lineage>
</organism>
<dbReference type="EMBL" id="CP044205">
    <property type="protein sequence ID" value="QFY41735.1"/>
    <property type="molecule type" value="Genomic_DNA"/>
</dbReference>
<evidence type="ECO:0000313" key="1">
    <source>
        <dbReference type="EMBL" id="QFY41735.1"/>
    </source>
</evidence>